<dbReference type="EMBL" id="KZ613959">
    <property type="protein sequence ID" value="PMD32485.1"/>
    <property type="molecule type" value="Genomic_DNA"/>
</dbReference>
<proteinExistence type="predicted"/>
<evidence type="ECO:0000259" key="1">
    <source>
        <dbReference type="Pfam" id="PF12697"/>
    </source>
</evidence>
<accession>A0A2J6R1U8</accession>
<keyword evidence="3" id="KW-1185">Reference proteome</keyword>
<name>A0A2J6R1U8_HYAVF</name>
<dbReference type="InterPro" id="IPR052897">
    <property type="entry name" value="Sec-Metab_Biosynth_Hydrolase"/>
</dbReference>
<dbReference type="Pfam" id="PF12697">
    <property type="entry name" value="Abhydrolase_6"/>
    <property type="match status" value="1"/>
</dbReference>
<keyword evidence="2" id="KW-0378">Hydrolase</keyword>
<feature type="domain" description="AB hydrolase-1" evidence="1">
    <location>
        <begin position="43"/>
        <end position="252"/>
    </location>
</feature>
<dbReference type="PANTHER" id="PTHR37017">
    <property type="entry name" value="AB HYDROLASE-1 DOMAIN-CONTAINING PROTEIN-RELATED"/>
    <property type="match status" value="1"/>
</dbReference>
<dbReference type="AlphaFoldDB" id="A0A2J6R1U8"/>
<dbReference type="InterPro" id="IPR000073">
    <property type="entry name" value="AB_hydrolase_1"/>
</dbReference>
<protein>
    <submittedName>
        <fullName evidence="2">Alpha/beta-hydrolase</fullName>
    </submittedName>
</protein>
<dbReference type="PANTHER" id="PTHR37017:SF13">
    <property type="entry name" value="AB HYDROLASE-1 DOMAIN-CONTAINING PROTEIN"/>
    <property type="match status" value="1"/>
</dbReference>
<gene>
    <name evidence="2" type="ORF">L207DRAFT_558323</name>
</gene>
<dbReference type="GO" id="GO:0016787">
    <property type="term" value="F:hydrolase activity"/>
    <property type="evidence" value="ECO:0007669"/>
    <property type="project" value="UniProtKB-KW"/>
</dbReference>
<reference evidence="2 3" key="1">
    <citation type="submission" date="2016-04" db="EMBL/GenBank/DDBJ databases">
        <title>A degradative enzymes factory behind the ericoid mycorrhizal symbiosis.</title>
        <authorList>
            <consortium name="DOE Joint Genome Institute"/>
            <person name="Martino E."/>
            <person name="Morin E."/>
            <person name="Grelet G."/>
            <person name="Kuo A."/>
            <person name="Kohler A."/>
            <person name="Daghino S."/>
            <person name="Barry K."/>
            <person name="Choi C."/>
            <person name="Cichocki N."/>
            <person name="Clum A."/>
            <person name="Copeland A."/>
            <person name="Hainaut M."/>
            <person name="Haridas S."/>
            <person name="Labutti K."/>
            <person name="Lindquist E."/>
            <person name="Lipzen A."/>
            <person name="Khouja H.-R."/>
            <person name="Murat C."/>
            <person name="Ohm R."/>
            <person name="Olson A."/>
            <person name="Spatafora J."/>
            <person name="Veneault-Fourrey C."/>
            <person name="Henrissat B."/>
            <person name="Grigoriev I."/>
            <person name="Martin F."/>
            <person name="Perotto S."/>
        </authorList>
    </citation>
    <scope>NUCLEOTIDE SEQUENCE [LARGE SCALE GENOMIC DNA]</scope>
    <source>
        <strain evidence="2 3">F</strain>
    </source>
</reference>
<dbReference type="Proteomes" id="UP000235786">
    <property type="component" value="Unassembled WGS sequence"/>
</dbReference>
<sequence>MSKPSILLAPHSFGLPEFYDPVFDAVRAKGYDIQGLHLPSSGLRAFEGRPGTPPTMYDDANYLAREVEKLADTGKDVVLIGHSYSGVPVSQCAKGLSKEERRKQGKPGGLVNLAYLSSPVPPVGGHGNSFRAEVHAEHIVEMVIPEDGWIAMHQPETTATICFSSLSLEEGIAEVKKFARHSAVSFTNPLTYAGYQDVPCSYLFCEQDLCIPVNVQQGVIDLIEKESGRKVDVTRINTDHCPHVTSKQATVDWIVSLGEKATLK</sequence>
<organism evidence="2 3">
    <name type="scientific">Hyaloscypha variabilis (strain UAMH 11265 / GT02V1 / F)</name>
    <name type="common">Meliniomyces variabilis</name>
    <dbReference type="NCBI Taxonomy" id="1149755"/>
    <lineage>
        <taxon>Eukaryota</taxon>
        <taxon>Fungi</taxon>
        <taxon>Dikarya</taxon>
        <taxon>Ascomycota</taxon>
        <taxon>Pezizomycotina</taxon>
        <taxon>Leotiomycetes</taxon>
        <taxon>Helotiales</taxon>
        <taxon>Hyaloscyphaceae</taxon>
        <taxon>Hyaloscypha</taxon>
        <taxon>Hyaloscypha variabilis</taxon>
    </lineage>
</organism>
<evidence type="ECO:0000313" key="3">
    <source>
        <dbReference type="Proteomes" id="UP000235786"/>
    </source>
</evidence>
<dbReference type="OrthoDB" id="1263307at2759"/>
<evidence type="ECO:0000313" key="2">
    <source>
        <dbReference type="EMBL" id="PMD32485.1"/>
    </source>
</evidence>
<dbReference type="Gene3D" id="3.40.50.1820">
    <property type="entry name" value="alpha/beta hydrolase"/>
    <property type="match status" value="1"/>
</dbReference>
<dbReference type="InterPro" id="IPR029058">
    <property type="entry name" value="AB_hydrolase_fold"/>
</dbReference>
<dbReference type="SUPFAM" id="SSF53474">
    <property type="entry name" value="alpha/beta-Hydrolases"/>
    <property type="match status" value="1"/>
</dbReference>